<evidence type="ECO:0000313" key="2">
    <source>
        <dbReference type="Proteomes" id="UP000256485"/>
    </source>
</evidence>
<accession>A0A3D9V8L1</accession>
<sequence>MAKKVLLVALAVLGGWLAYRRFMSDRAERDLWTEATDPIPPSGGH</sequence>
<proteinExistence type="predicted"/>
<dbReference type="NCBIfam" id="NF038356">
    <property type="entry name" value="actino_DLW39"/>
    <property type="match status" value="1"/>
</dbReference>
<comment type="caution">
    <text evidence="1">The sequence shown here is derived from an EMBL/GenBank/DDBJ whole genome shotgun (WGS) entry which is preliminary data.</text>
</comment>
<dbReference type="AlphaFoldDB" id="A0A3D9V8L1"/>
<evidence type="ECO:0000313" key="1">
    <source>
        <dbReference type="EMBL" id="REF36500.1"/>
    </source>
</evidence>
<reference evidence="1 2" key="1">
    <citation type="submission" date="2018-08" db="EMBL/GenBank/DDBJ databases">
        <title>Sequencing the genomes of 1000 actinobacteria strains.</title>
        <authorList>
            <person name="Klenk H.-P."/>
        </authorList>
    </citation>
    <scope>NUCLEOTIDE SEQUENCE [LARGE SCALE GENOMIC DNA]</scope>
    <source>
        <strain evidence="1 2">DSM 22891</strain>
    </source>
</reference>
<dbReference type="Proteomes" id="UP000256485">
    <property type="component" value="Unassembled WGS sequence"/>
</dbReference>
<protein>
    <submittedName>
        <fullName evidence="1">Uncharacterized protein</fullName>
    </submittedName>
</protein>
<dbReference type="RefSeq" id="WP_170152563.1">
    <property type="nucleotide sequence ID" value="NZ_QTUC01000001.1"/>
</dbReference>
<keyword evidence="2" id="KW-1185">Reference proteome</keyword>
<dbReference type="InterPro" id="IPR047990">
    <property type="entry name" value="DLW39-like"/>
</dbReference>
<organism evidence="1 2">
    <name type="scientific">Thermasporomyces composti</name>
    <dbReference type="NCBI Taxonomy" id="696763"/>
    <lineage>
        <taxon>Bacteria</taxon>
        <taxon>Bacillati</taxon>
        <taxon>Actinomycetota</taxon>
        <taxon>Actinomycetes</taxon>
        <taxon>Propionibacteriales</taxon>
        <taxon>Nocardioidaceae</taxon>
        <taxon>Thermasporomyces</taxon>
    </lineage>
</organism>
<name>A0A3D9V8L1_THECX</name>
<dbReference type="EMBL" id="QTUC01000001">
    <property type="protein sequence ID" value="REF36500.1"/>
    <property type="molecule type" value="Genomic_DNA"/>
</dbReference>
<gene>
    <name evidence="1" type="ORF">DFJ64_1909</name>
</gene>